<dbReference type="EMBL" id="JADMLG010000001">
    <property type="protein sequence ID" value="MBH0774672.1"/>
    <property type="molecule type" value="Genomic_DNA"/>
</dbReference>
<sequence length="178" mass="17624">MLFTARSLRGCVAAVAVAVAATVGLTGCGSDDKSDTATSATSSANTTSAAAGTTGSGGHGGNHSDGAPTAEELQNTLAVFAAADKPTADKVAVVVDGQKRAANIDQMTKLLAGYGALKFIVSDVKVDGATATAQTVISSPNGDAPPMPLTWQKVDGKWKIADASACVLLGFAQAPCTP</sequence>
<dbReference type="InterPro" id="IPR058644">
    <property type="entry name" value="Mtb12-like_C"/>
</dbReference>
<dbReference type="Proteomes" id="UP000655751">
    <property type="component" value="Unassembled WGS sequence"/>
</dbReference>
<comment type="caution">
    <text evidence="6">The sequence shown here is derived from an EMBL/GenBank/DDBJ whole genome shotgun (WGS) entry which is preliminary data.</text>
</comment>
<evidence type="ECO:0000313" key="7">
    <source>
        <dbReference type="Proteomes" id="UP000655751"/>
    </source>
</evidence>
<feature type="compositionally biased region" description="Low complexity" evidence="3">
    <location>
        <begin position="36"/>
        <end position="53"/>
    </location>
</feature>
<keyword evidence="1 4" id="KW-0732">Signal</keyword>
<reference evidence="6" key="1">
    <citation type="submission" date="2020-11" db="EMBL/GenBank/DDBJ databases">
        <title>Nocardia NEAU-351.nov., a novel actinomycete isolated from the cow dung.</title>
        <authorList>
            <person name="Zhang X."/>
        </authorList>
    </citation>
    <scope>NUCLEOTIDE SEQUENCE</scope>
    <source>
        <strain evidence="6">NEAU-351</strain>
    </source>
</reference>
<gene>
    <name evidence="6" type="ORF">IT779_00025</name>
</gene>
<keyword evidence="7" id="KW-1185">Reference proteome</keyword>
<feature type="chain" id="PRO_5039108530" description="Low molecular weight antigen MTB12-like C-terminal domain-containing protein" evidence="4">
    <location>
        <begin position="21"/>
        <end position="178"/>
    </location>
</feature>
<evidence type="ECO:0000256" key="1">
    <source>
        <dbReference type="ARBA" id="ARBA00022729"/>
    </source>
</evidence>
<feature type="region of interest" description="Disordered" evidence="3">
    <location>
        <begin position="30"/>
        <end position="69"/>
    </location>
</feature>
<evidence type="ECO:0000256" key="3">
    <source>
        <dbReference type="SAM" id="MobiDB-lite"/>
    </source>
</evidence>
<feature type="signal peptide" evidence="4">
    <location>
        <begin position="1"/>
        <end position="20"/>
    </location>
</feature>
<feature type="compositionally biased region" description="Gly residues" evidence="3">
    <location>
        <begin position="54"/>
        <end position="63"/>
    </location>
</feature>
<evidence type="ECO:0000256" key="2">
    <source>
        <dbReference type="ARBA" id="ARBA00093774"/>
    </source>
</evidence>
<name>A0A931I4E5_9NOCA</name>
<dbReference type="RefSeq" id="WP_196147054.1">
    <property type="nucleotide sequence ID" value="NZ_JADMLG010000001.1"/>
</dbReference>
<feature type="domain" description="Low molecular weight antigen MTB12-like C-terminal" evidence="5">
    <location>
        <begin position="67"/>
        <end position="176"/>
    </location>
</feature>
<evidence type="ECO:0000313" key="6">
    <source>
        <dbReference type="EMBL" id="MBH0774672.1"/>
    </source>
</evidence>
<dbReference type="PROSITE" id="PS51257">
    <property type="entry name" value="PROKAR_LIPOPROTEIN"/>
    <property type="match status" value="1"/>
</dbReference>
<accession>A0A931I4E5</accession>
<comment type="similarity">
    <text evidence="2">Belongs to the MTB12 family.</text>
</comment>
<dbReference type="AlphaFoldDB" id="A0A931I4E5"/>
<evidence type="ECO:0000259" key="5">
    <source>
        <dbReference type="Pfam" id="PF26580"/>
    </source>
</evidence>
<protein>
    <recommendedName>
        <fullName evidence="5">Low molecular weight antigen MTB12-like C-terminal domain-containing protein</fullName>
    </recommendedName>
</protein>
<organism evidence="6 7">
    <name type="scientific">Nocardia bovistercoris</name>
    <dbReference type="NCBI Taxonomy" id="2785916"/>
    <lineage>
        <taxon>Bacteria</taxon>
        <taxon>Bacillati</taxon>
        <taxon>Actinomycetota</taxon>
        <taxon>Actinomycetes</taxon>
        <taxon>Mycobacteriales</taxon>
        <taxon>Nocardiaceae</taxon>
        <taxon>Nocardia</taxon>
    </lineage>
</organism>
<proteinExistence type="inferred from homology"/>
<evidence type="ECO:0000256" key="4">
    <source>
        <dbReference type="SAM" id="SignalP"/>
    </source>
</evidence>
<dbReference type="Pfam" id="PF26580">
    <property type="entry name" value="Mtb12_C"/>
    <property type="match status" value="1"/>
</dbReference>